<organism evidence="1 2">
    <name type="scientific">Mesotoga prima</name>
    <dbReference type="NCBI Taxonomy" id="1184387"/>
    <lineage>
        <taxon>Bacteria</taxon>
        <taxon>Thermotogati</taxon>
        <taxon>Thermotogota</taxon>
        <taxon>Thermotogae</taxon>
        <taxon>Kosmotogales</taxon>
        <taxon>Kosmotogaceae</taxon>
        <taxon>Mesotoga</taxon>
    </lineage>
</organism>
<accession>A0A101HT41</accession>
<dbReference type="AlphaFoldDB" id="A0A101HT41"/>
<dbReference type="PATRIC" id="fig|1184387.3.peg.2097"/>
<dbReference type="Proteomes" id="UP000054092">
    <property type="component" value="Unassembled WGS sequence"/>
</dbReference>
<gene>
    <name evidence="1" type="ORF">XD94_0033</name>
</gene>
<dbReference type="EMBL" id="LGGP01000002">
    <property type="protein sequence ID" value="KUK82369.1"/>
    <property type="molecule type" value="Genomic_DNA"/>
</dbReference>
<evidence type="ECO:0000313" key="1">
    <source>
        <dbReference type="EMBL" id="KUK82369.1"/>
    </source>
</evidence>
<protein>
    <submittedName>
        <fullName evidence="1">Uncharacterized protein</fullName>
    </submittedName>
</protein>
<proteinExistence type="predicted"/>
<comment type="caution">
    <text evidence="1">The sequence shown here is derived from an EMBL/GenBank/DDBJ whole genome shotgun (WGS) entry which is preliminary data.</text>
</comment>
<evidence type="ECO:0000313" key="2">
    <source>
        <dbReference type="Proteomes" id="UP000054092"/>
    </source>
</evidence>
<reference evidence="2" key="1">
    <citation type="journal article" date="2015" name="MBio">
        <title>Genome-Resolved Metagenomic Analysis Reveals Roles for Candidate Phyla and Other Microbial Community Members in Biogeochemical Transformations in Oil Reservoirs.</title>
        <authorList>
            <person name="Hu P."/>
            <person name="Tom L."/>
            <person name="Singh A."/>
            <person name="Thomas B.C."/>
            <person name="Baker B.J."/>
            <person name="Piceno Y.M."/>
            <person name="Andersen G.L."/>
            <person name="Banfield J.F."/>
        </authorList>
    </citation>
    <scope>NUCLEOTIDE SEQUENCE [LARGE SCALE GENOMIC DNA]</scope>
</reference>
<sequence length="43" mass="4773">MTGISPSVKLNIELKDYGYSPEISRAAIELVKEMGFESRVVIT</sequence>
<name>A0A101HT41_9BACT</name>